<dbReference type="InterPro" id="IPR027417">
    <property type="entry name" value="P-loop_NTPase"/>
</dbReference>
<evidence type="ECO:0000259" key="10">
    <source>
        <dbReference type="PROSITE" id="PS51192"/>
    </source>
</evidence>
<evidence type="ECO:0000256" key="3">
    <source>
        <dbReference type="ARBA" id="ARBA00022722"/>
    </source>
</evidence>
<dbReference type="PROSITE" id="PS51643">
    <property type="entry name" value="HD_CAS3"/>
    <property type="match status" value="1"/>
</dbReference>
<dbReference type="GO" id="GO:0005524">
    <property type="term" value="F:ATP binding"/>
    <property type="evidence" value="ECO:0007669"/>
    <property type="project" value="UniProtKB-KW"/>
</dbReference>
<name>A0A1G8M382_9FIRM</name>
<feature type="domain" description="Helicase ATP-binding" evidence="10">
    <location>
        <begin position="277"/>
        <end position="476"/>
    </location>
</feature>
<evidence type="ECO:0000313" key="13">
    <source>
        <dbReference type="EMBL" id="SDI62402.1"/>
    </source>
</evidence>
<dbReference type="PROSITE" id="PS51192">
    <property type="entry name" value="HELICASE_ATP_BIND_1"/>
    <property type="match status" value="1"/>
</dbReference>
<dbReference type="InterPro" id="IPR006483">
    <property type="entry name" value="CRISPR-assoc_Cas3_HD"/>
</dbReference>
<dbReference type="Pfam" id="PF00270">
    <property type="entry name" value="DEAD"/>
    <property type="match status" value="1"/>
</dbReference>
<dbReference type="Proteomes" id="UP000198945">
    <property type="component" value="Unassembled WGS sequence"/>
</dbReference>
<dbReference type="InterPro" id="IPR038257">
    <property type="entry name" value="CRISPR-assoc_Cas3_HD_sf"/>
</dbReference>
<comment type="similarity">
    <text evidence="1">In the N-terminal section; belongs to the CRISPR-associated nuclease Cas3-HD family.</text>
</comment>
<gene>
    <name evidence="14" type="ORF">BY453_11928</name>
    <name evidence="13" type="ORF">SAMN04515654_11027</name>
</gene>
<dbReference type="AlphaFoldDB" id="A0A1G8M382"/>
<evidence type="ECO:0000256" key="1">
    <source>
        <dbReference type="ARBA" id="ARBA00006847"/>
    </source>
</evidence>
<dbReference type="SMART" id="SM00487">
    <property type="entry name" value="DEXDc"/>
    <property type="match status" value="1"/>
</dbReference>
<dbReference type="Pfam" id="PF18019">
    <property type="entry name" value="Cas3_HD"/>
    <property type="match status" value="1"/>
</dbReference>
<dbReference type="Pfam" id="PF22590">
    <property type="entry name" value="Cas3-like_C_2"/>
    <property type="match status" value="1"/>
</dbReference>
<evidence type="ECO:0000256" key="2">
    <source>
        <dbReference type="ARBA" id="ARBA00009046"/>
    </source>
</evidence>
<proteinExistence type="inferred from homology"/>
<dbReference type="CDD" id="cd09641">
    <property type="entry name" value="Cas3''_I"/>
    <property type="match status" value="1"/>
</dbReference>
<dbReference type="InterPro" id="IPR014001">
    <property type="entry name" value="Helicase_ATP-bd"/>
</dbReference>
<dbReference type="SUPFAM" id="SSF52540">
    <property type="entry name" value="P-loop containing nucleoside triphosphate hydrolases"/>
    <property type="match status" value="1"/>
</dbReference>
<dbReference type="InterPro" id="IPR054712">
    <property type="entry name" value="Cas3-like_dom"/>
</dbReference>
<protein>
    <submittedName>
        <fullName evidence="14">CRISPR-associated Cas3 family helicase</fullName>
    </submittedName>
    <submittedName>
        <fullName evidence="13">CRISPR-associated helicase, Cas3 family</fullName>
    </submittedName>
</protein>
<dbReference type="EMBL" id="FNEH01000010">
    <property type="protein sequence ID" value="SDI62402.1"/>
    <property type="molecule type" value="Genomic_DNA"/>
</dbReference>
<evidence type="ECO:0000256" key="8">
    <source>
        <dbReference type="ARBA" id="ARBA00022840"/>
    </source>
</evidence>
<evidence type="ECO:0000259" key="11">
    <source>
        <dbReference type="PROSITE" id="PS51194"/>
    </source>
</evidence>
<feature type="domain" description="HD Cas3-type" evidence="12">
    <location>
        <begin position="3"/>
        <end position="215"/>
    </location>
</feature>
<keyword evidence="5" id="KW-0547">Nucleotide-binding</keyword>
<comment type="similarity">
    <text evidence="2">In the central section; belongs to the CRISPR-associated helicase Cas3 family.</text>
</comment>
<organism evidence="13 15">
    <name type="scientific">Halanaerobium congolense</name>
    <dbReference type="NCBI Taxonomy" id="54121"/>
    <lineage>
        <taxon>Bacteria</taxon>
        <taxon>Bacillati</taxon>
        <taxon>Bacillota</taxon>
        <taxon>Clostridia</taxon>
        <taxon>Halanaerobiales</taxon>
        <taxon>Halanaerobiaceae</taxon>
        <taxon>Halanaerobium</taxon>
    </lineage>
</organism>
<keyword evidence="4" id="KW-0479">Metal-binding</keyword>
<dbReference type="Gene3D" id="1.10.3210.30">
    <property type="match status" value="1"/>
</dbReference>
<dbReference type="GO" id="GO:0051607">
    <property type="term" value="P:defense response to virus"/>
    <property type="evidence" value="ECO:0007669"/>
    <property type="project" value="UniProtKB-KW"/>
</dbReference>
<dbReference type="CDD" id="cd17930">
    <property type="entry name" value="DEXHc_cas3"/>
    <property type="match status" value="1"/>
</dbReference>
<dbReference type="InterPro" id="IPR006474">
    <property type="entry name" value="Helicase_Cas3_CRISPR-ass_core"/>
</dbReference>
<dbReference type="EMBL" id="SOAA01000019">
    <property type="protein sequence ID" value="TDS28938.1"/>
    <property type="molecule type" value="Genomic_DNA"/>
</dbReference>
<evidence type="ECO:0000313" key="15">
    <source>
        <dbReference type="Proteomes" id="UP000198945"/>
    </source>
</evidence>
<keyword evidence="7" id="KW-0347">Helicase</keyword>
<keyword evidence="6" id="KW-0378">Hydrolase</keyword>
<dbReference type="RefSeq" id="WP_089716808.1">
    <property type="nucleotide sequence ID" value="NZ_FNEH01000010.1"/>
</dbReference>
<dbReference type="InterPro" id="IPR001650">
    <property type="entry name" value="Helicase_C-like"/>
</dbReference>
<evidence type="ECO:0000256" key="6">
    <source>
        <dbReference type="ARBA" id="ARBA00022801"/>
    </source>
</evidence>
<dbReference type="GO" id="GO:0004518">
    <property type="term" value="F:nuclease activity"/>
    <property type="evidence" value="ECO:0007669"/>
    <property type="project" value="UniProtKB-KW"/>
</dbReference>
<dbReference type="Proteomes" id="UP000295758">
    <property type="component" value="Unassembled WGS sequence"/>
</dbReference>
<evidence type="ECO:0000256" key="5">
    <source>
        <dbReference type="ARBA" id="ARBA00022741"/>
    </source>
</evidence>
<dbReference type="PROSITE" id="PS51194">
    <property type="entry name" value="HELICASE_CTER"/>
    <property type="match status" value="1"/>
</dbReference>
<dbReference type="GO" id="GO:0003676">
    <property type="term" value="F:nucleic acid binding"/>
    <property type="evidence" value="ECO:0007669"/>
    <property type="project" value="InterPro"/>
</dbReference>
<dbReference type="GO" id="GO:0046872">
    <property type="term" value="F:metal ion binding"/>
    <property type="evidence" value="ECO:0007669"/>
    <property type="project" value="UniProtKB-KW"/>
</dbReference>
<keyword evidence="8" id="KW-0067">ATP-binding</keyword>
<evidence type="ECO:0000256" key="7">
    <source>
        <dbReference type="ARBA" id="ARBA00022806"/>
    </source>
</evidence>
<accession>A0A1G8M382</accession>
<evidence type="ECO:0000256" key="9">
    <source>
        <dbReference type="ARBA" id="ARBA00023118"/>
    </source>
</evidence>
<evidence type="ECO:0000313" key="14">
    <source>
        <dbReference type="EMBL" id="TDS28938.1"/>
    </source>
</evidence>
<reference evidence="14 16" key="2">
    <citation type="submission" date="2019-03" db="EMBL/GenBank/DDBJ databases">
        <title>Deep subsurface shale carbon reservoir microbial communities from Ohio and West Virginia, USA.</title>
        <authorList>
            <person name="Wrighton K."/>
        </authorList>
    </citation>
    <scope>NUCLEOTIDE SEQUENCE [LARGE SCALE GENOMIC DNA]</scope>
    <source>
        <strain evidence="14 16">UTICA-S4D12</strain>
    </source>
</reference>
<dbReference type="InterPro" id="IPR011545">
    <property type="entry name" value="DEAD/DEAH_box_helicase_dom"/>
</dbReference>
<sequence>MIYSHPDKLLIEHLNNVYKLGKEIFARKKLNFDNQEEIENALSIILLAHDFGKATSYFQQKLKENSKNNVEANKQIEFDQELSKHSHISALLAYQFAEQILEDKTLVWIVFITVYRHHSNLKDLDIMLTFDDSDWPKLEKQFKALDFSELDKITSEISNFDFKPSSINFDNLKNNFTNWKFRKRLRNFKNNSNKDFDYYLIFNLLFSILIFADKAEAIFYSKGYSFEDLKKIVLNRKKLFGNLVDKYRELKGWNQADNKINKKRNEIYDEVVNQIENLNIENERILSVNVPTGAGKTLAAFSAALKLRNRISQDFRIIYALPFTSIIDQNYDVFLDVLNHSTIKADSTAIIKHHYLNAKEYYFNEEEKESQKLDYDIARHLIESWQSEIVVTTFVQLLHSIFSNRNRSLIKFNNISNSIIILDEVQNIPHKYWKLIKEFLSDMAEKLNCYFIFLTATMPLIYNEKKKEIKELAVNKEDHFNFFDRINLDTSMFKQPLAIEQFKDFIEEELIKYNDKSFLIILNTIKTSIDIYNYIEELISEEVIDGDLIYLSTNIIPKERQIRINEIGKQKRQIIVSTQMVEAGVDIDLDRVYRDFAPLDSINQSCGRCNRNFDPENKGTVKLIRLINENHNNKEYASYIYDNFLLKITSDIIAELPEIIGEKYFFEMNQKYFNKIDQLKSNDNSEALISKIKNLKYEKSFLKDEKEEIFRLIADDYNTVNLFMAVNEESQDLWEDYKEISALESNNIEEFMNKKAKFENIKKEFLSYVITIPKFTAEKHLEDEQLKNNFNYISPFQVEDVYNLSTGFKRGEIERETFF</sequence>
<reference evidence="13 15" key="1">
    <citation type="submission" date="2016-10" db="EMBL/GenBank/DDBJ databases">
        <authorList>
            <person name="de Groot N.N."/>
        </authorList>
    </citation>
    <scope>NUCLEOTIDE SEQUENCE [LARGE SCALE GENOMIC DNA]</scope>
    <source>
        <strain evidence="13 15">WG7</strain>
    </source>
</reference>
<dbReference type="NCBIfam" id="TIGR01596">
    <property type="entry name" value="cas3_HD"/>
    <property type="match status" value="1"/>
</dbReference>
<evidence type="ECO:0000256" key="4">
    <source>
        <dbReference type="ARBA" id="ARBA00022723"/>
    </source>
</evidence>
<evidence type="ECO:0000259" key="12">
    <source>
        <dbReference type="PROSITE" id="PS51643"/>
    </source>
</evidence>
<keyword evidence="3" id="KW-0540">Nuclease</keyword>
<keyword evidence="9" id="KW-0051">Antiviral defense</keyword>
<dbReference type="GO" id="GO:0004386">
    <property type="term" value="F:helicase activity"/>
    <property type="evidence" value="ECO:0007669"/>
    <property type="project" value="UniProtKB-KW"/>
</dbReference>
<dbReference type="NCBIfam" id="TIGR01587">
    <property type="entry name" value="cas3_core"/>
    <property type="match status" value="1"/>
</dbReference>
<dbReference type="GO" id="GO:0016787">
    <property type="term" value="F:hydrolase activity"/>
    <property type="evidence" value="ECO:0007669"/>
    <property type="project" value="UniProtKB-KW"/>
</dbReference>
<evidence type="ECO:0000313" key="16">
    <source>
        <dbReference type="Proteomes" id="UP000295758"/>
    </source>
</evidence>
<dbReference type="Gene3D" id="3.40.50.300">
    <property type="entry name" value="P-loop containing nucleotide triphosphate hydrolases"/>
    <property type="match status" value="2"/>
</dbReference>
<feature type="domain" description="Helicase C-terminal" evidence="11">
    <location>
        <begin position="498"/>
        <end position="696"/>
    </location>
</feature>